<name>A0ABQ7EFQ4_BRACR</name>
<dbReference type="EMBL" id="QGKV02000299">
    <property type="protein sequence ID" value="KAF3596038.1"/>
    <property type="molecule type" value="Genomic_DNA"/>
</dbReference>
<feature type="region of interest" description="Disordered" evidence="1">
    <location>
        <begin position="46"/>
        <end position="65"/>
    </location>
</feature>
<evidence type="ECO:0000313" key="3">
    <source>
        <dbReference type="Proteomes" id="UP000266723"/>
    </source>
</evidence>
<dbReference type="Proteomes" id="UP000266723">
    <property type="component" value="Unassembled WGS sequence"/>
</dbReference>
<proteinExistence type="predicted"/>
<reference evidence="2 3" key="1">
    <citation type="journal article" date="2020" name="BMC Genomics">
        <title>Intraspecific diversification of the crop wild relative Brassica cretica Lam. using demographic model selection.</title>
        <authorList>
            <person name="Kioukis A."/>
            <person name="Michalopoulou V.A."/>
            <person name="Briers L."/>
            <person name="Pirintsos S."/>
            <person name="Studholme D.J."/>
            <person name="Pavlidis P."/>
            <person name="Sarris P.F."/>
        </authorList>
    </citation>
    <scope>NUCLEOTIDE SEQUENCE [LARGE SCALE GENOMIC DNA]</scope>
    <source>
        <strain evidence="3">cv. PFS-1207/04</strain>
    </source>
</reference>
<keyword evidence="3" id="KW-1185">Reference proteome</keyword>
<comment type="caution">
    <text evidence="2">The sequence shown here is derived from an EMBL/GenBank/DDBJ whole genome shotgun (WGS) entry which is preliminary data.</text>
</comment>
<sequence>MFLSKRRSWIIGLGRKIFSHNGLWIVSLCFMVSRFNSVIRVSESEGDMSKTGQRKSGDQDCPESGELRWSKKCSVAAYTNLDENKIIWKKEGGFDPYIDFSCANIASKFTAKSTRQCRRRFGYNDVFLELAPEEDACYTSFLSSAFIEV</sequence>
<gene>
    <name evidence="2" type="ORF">DY000_02026419</name>
</gene>
<accession>A0ABQ7EFQ4</accession>
<organism evidence="2 3">
    <name type="scientific">Brassica cretica</name>
    <name type="common">Mustard</name>
    <dbReference type="NCBI Taxonomy" id="69181"/>
    <lineage>
        <taxon>Eukaryota</taxon>
        <taxon>Viridiplantae</taxon>
        <taxon>Streptophyta</taxon>
        <taxon>Embryophyta</taxon>
        <taxon>Tracheophyta</taxon>
        <taxon>Spermatophyta</taxon>
        <taxon>Magnoliopsida</taxon>
        <taxon>eudicotyledons</taxon>
        <taxon>Gunneridae</taxon>
        <taxon>Pentapetalae</taxon>
        <taxon>rosids</taxon>
        <taxon>malvids</taxon>
        <taxon>Brassicales</taxon>
        <taxon>Brassicaceae</taxon>
        <taxon>Brassiceae</taxon>
        <taxon>Brassica</taxon>
    </lineage>
</organism>
<evidence type="ECO:0000256" key="1">
    <source>
        <dbReference type="SAM" id="MobiDB-lite"/>
    </source>
</evidence>
<protein>
    <submittedName>
        <fullName evidence="2">Uncharacterized protein</fullName>
    </submittedName>
</protein>
<evidence type="ECO:0000313" key="2">
    <source>
        <dbReference type="EMBL" id="KAF3596038.1"/>
    </source>
</evidence>